<feature type="region of interest" description="Disordered" evidence="1">
    <location>
        <begin position="1"/>
        <end position="23"/>
    </location>
</feature>
<dbReference type="Proteomes" id="UP001595859">
    <property type="component" value="Unassembled WGS sequence"/>
</dbReference>
<accession>A0ABV9RXL9</accession>
<keyword evidence="2" id="KW-0472">Membrane</keyword>
<name>A0ABV9RXL9_9PSEU</name>
<dbReference type="EMBL" id="JBHSIS010000002">
    <property type="protein sequence ID" value="MFC4852069.1"/>
    <property type="molecule type" value="Genomic_DNA"/>
</dbReference>
<organism evidence="3 4">
    <name type="scientific">Actinophytocola glycyrrhizae</name>
    <dbReference type="NCBI Taxonomy" id="2044873"/>
    <lineage>
        <taxon>Bacteria</taxon>
        <taxon>Bacillati</taxon>
        <taxon>Actinomycetota</taxon>
        <taxon>Actinomycetes</taxon>
        <taxon>Pseudonocardiales</taxon>
        <taxon>Pseudonocardiaceae</taxon>
    </lineage>
</organism>
<gene>
    <name evidence="3" type="ORF">ACFPCV_01045</name>
</gene>
<proteinExistence type="predicted"/>
<keyword evidence="2" id="KW-1133">Transmembrane helix</keyword>
<feature type="transmembrane region" description="Helical" evidence="2">
    <location>
        <begin position="32"/>
        <end position="54"/>
    </location>
</feature>
<comment type="caution">
    <text evidence="3">The sequence shown here is derived from an EMBL/GenBank/DDBJ whole genome shotgun (WGS) entry which is preliminary data.</text>
</comment>
<evidence type="ECO:0000256" key="2">
    <source>
        <dbReference type="SAM" id="Phobius"/>
    </source>
</evidence>
<evidence type="ECO:0000313" key="4">
    <source>
        <dbReference type="Proteomes" id="UP001595859"/>
    </source>
</evidence>
<keyword evidence="2" id="KW-0812">Transmembrane</keyword>
<sequence>MTTPTVPPPGDTPATPPAHDPATAFSPDTHRIFVIGVLVLVFGGIAAFVVVKLLNPPAPAYSAGDCVQVVEGGRYDAAVEKVGCAEEAALYEVGVYLDDPDEECSSDAYSSYKQTGGNQQEYKLCLMINAAEGDCLRVPTIAMGEEKKVACTSEEANRKVTRVIEGTADQSACDPESAQDARVYPNPKRTVCIGPVGA</sequence>
<evidence type="ECO:0000313" key="3">
    <source>
        <dbReference type="EMBL" id="MFC4852069.1"/>
    </source>
</evidence>
<reference evidence="4" key="1">
    <citation type="journal article" date="2019" name="Int. J. Syst. Evol. Microbiol.">
        <title>The Global Catalogue of Microorganisms (GCM) 10K type strain sequencing project: providing services to taxonomists for standard genome sequencing and annotation.</title>
        <authorList>
            <consortium name="The Broad Institute Genomics Platform"/>
            <consortium name="The Broad Institute Genome Sequencing Center for Infectious Disease"/>
            <person name="Wu L."/>
            <person name="Ma J."/>
        </authorList>
    </citation>
    <scope>NUCLEOTIDE SEQUENCE [LARGE SCALE GENOMIC DNA]</scope>
    <source>
        <strain evidence="4">ZS-22-S1</strain>
    </source>
</reference>
<protein>
    <submittedName>
        <fullName evidence="3">Uncharacterized protein</fullName>
    </submittedName>
</protein>
<keyword evidence="4" id="KW-1185">Reference proteome</keyword>
<dbReference type="RefSeq" id="WP_378053441.1">
    <property type="nucleotide sequence ID" value="NZ_JBHSIS010000002.1"/>
</dbReference>
<feature type="compositionally biased region" description="Pro residues" evidence="1">
    <location>
        <begin position="1"/>
        <end position="19"/>
    </location>
</feature>
<evidence type="ECO:0000256" key="1">
    <source>
        <dbReference type="SAM" id="MobiDB-lite"/>
    </source>
</evidence>